<dbReference type="Proteomes" id="UP000292003">
    <property type="component" value="Unassembled WGS sequence"/>
</dbReference>
<evidence type="ECO:0000313" key="2">
    <source>
        <dbReference type="EMBL" id="RZQ60945.1"/>
    </source>
</evidence>
<comment type="caution">
    <text evidence="2">The sequence shown here is derived from an EMBL/GenBank/DDBJ whole genome shotgun (WGS) entry which is preliminary data.</text>
</comment>
<feature type="region of interest" description="Disordered" evidence="1">
    <location>
        <begin position="1"/>
        <end position="24"/>
    </location>
</feature>
<sequence length="69" mass="7566">MTTRRHSGSERLANARASQERRELDQHAKALCTVDEHATDPRDRAMLIAMLGLDEASSPAPVRDVGPLS</sequence>
<accession>A0A4V2ELB1</accession>
<reference evidence="2 3" key="1">
    <citation type="submission" date="2019-02" db="EMBL/GenBank/DDBJ databases">
        <title>Draft genome sequence of Amycolatopsis sp. 8-3EHSu isolated from roots of Suaeda maritima.</title>
        <authorList>
            <person name="Duangmal K."/>
            <person name="Chantavorakit T."/>
        </authorList>
    </citation>
    <scope>NUCLEOTIDE SEQUENCE [LARGE SCALE GENOMIC DNA]</scope>
    <source>
        <strain evidence="2 3">8-3EHSu</strain>
    </source>
</reference>
<gene>
    <name evidence="2" type="ORF">EWH70_26010</name>
</gene>
<dbReference type="AlphaFoldDB" id="A0A4V2ELB1"/>
<organism evidence="2 3">
    <name type="scientific">Amycolatopsis suaedae</name>
    <dbReference type="NCBI Taxonomy" id="2510978"/>
    <lineage>
        <taxon>Bacteria</taxon>
        <taxon>Bacillati</taxon>
        <taxon>Actinomycetota</taxon>
        <taxon>Actinomycetes</taxon>
        <taxon>Pseudonocardiales</taxon>
        <taxon>Pseudonocardiaceae</taxon>
        <taxon>Amycolatopsis</taxon>
    </lineage>
</organism>
<proteinExistence type="predicted"/>
<dbReference type="EMBL" id="SFCC01000014">
    <property type="protein sequence ID" value="RZQ60945.1"/>
    <property type="molecule type" value="Genomic_DNA"/>
</dbReference>
<dbReference type="RefSeq" id="WP_130478158.1">
    <property type="nucleotide sequence ID" value="NZ_SFCC01000014.1"/>
</dbReference>
<dbReference type="OrthoDB" id="3697977at2"/>
<protein>
    <submittedName>
        <fullName evidence="2">Uncharacterized protein</fullName>
    </submittedName>
</protein>
<evidence type="ECO:0000313" key="3">
    <source>
        <dbReference type="Proteomes" id="UP000292003"/>
    </source>
</evidence>
<keyword evidence="3" id="KW-1185">Reference proteome</keyword>
<evidence type="ECO:0000256" key="1">
    <source>
        <dbReference type="SAM" id="MobiDB-lite"/>
    </source>
</evidence>
<name>A0A4V2ELB1_9PSEU</name>